<name>A0A1H6X7R0_9FIRM</name>
<keyword evidence="1" id="KW-0812">Transmembrane</keyword>
<keyword evidence="1" id="KW-1133">Transmembrane helix</keyword>
<evidence type="ECO:0000313" key="3">
    <source>
        <dbReference type="Proteomes" id="UP000183028"/>
    </source>
</evidence>
<feature type="transmembrane region" description="Helical" evidence="1">
    <location>
        <begin position="7"/>
        <end position="28"/>
    </location>
</feature>
<keyword evidence="3" id="KW-1185">Reference proteome</keyword>
<gene>
    <name evidence="2" type="ORF">SAMN04487834_10848</name>
</gene>
<dbReference type="PROSITE" id="PS51257">
    <property type="entry name" value="PROKAR_LIPOPROTEIN"/>
    <property type="match status" value="1"/>
</dbReference>
<organism evidence="2 3">
    <name type="scientific">Sharpea azabuensis</name>
    <dbReference type="NCBI Taxonomy" id="322505"/>
    <lineage>
        <taxon>Bacteria</taxon>
        <taxon>Bacillati</taxon>
        <taxon>Bacillota</taxon>
        <taxon>Erysipelotrichia</taxon>
        <taxon>Erysipelotrichales</taxon>
        <taxon>Coprobacillaceae</taxon>
        <taxon>Sharpea</taxon>
    </lineage>
</organism>
<keyword evidence="1" id="KW-0472">Membrane</keyword>
<reference evidence="3" key="1">
    <citation type="submission" date="2016-10" db="EMBL/GenBank/DDBJ databases">
        <authorList>
            <person name="Varghese N."/>
        </authorList>
    </citation>
    <scope>NUCLEOTIDE SEQUENCE [LARGE SCALE GENOMIC DNA]</scope>
    <source>
        <strain evidence="3">DSM 20406</strain>
    </source>
</reference>
<dbReference type="AlphaFoldDB" id="A0A1H6X7R0"/>
<protein>
    <submittedName>
        <fullName evidence="2">Uncharacterized protein</fullName>
    </submittedName>
</protein>
<sequence>MRKILKIGGIIVIIAMIITGIVACVVRSQTVFVKHPELEVEQKLVNGTG</sequence>
<accession>A0A1H6X7R0</accession>
<dbReference type="EMBL" id="FNYK01000084">
    <property type="protein sequence ID" value="SEJ25223.1"/>
    <property type="molecule type" value="Genomic_DNA"/>
</dbReference>
<dbReference type="RefSeq" id="WP_173669605.1">
    <property type="nucleotide sequence ID" value="NZ_CADCIG010000070.1"/>
</dbReference>
<evidence type="ECO:0000313" key="2">
    <source>
        <dbReference type="EMBL" id="SEJ25223.1"/>
    </source>
</evidence>
<evidence type="ECO:0000256" key="1">
    <source>
        <dbReference type="SAM" id="Phobius"/>
    </source>
</evidence>
<proteinExistence type="predicted"/>
<dbReference type="Proteomes" id="UP000183028">
    <property type="component" value="Unassembled WGS sequence"/>
</dbReference>